<evidence type="ECO:0000313" key="3">
    <source>
        <dbReference type="Proteomes" id="UP000660729"/>
    </source>
</evidence>
<dbReference type="AlphaFoldDB" id="A0A8H6RN83"/>
<feature type="domain" description="Heterokaryon incompatibility" evidence="1">
    <location>
        <begin position="111"/>
        <end position="259"/>
    </location>
</feature>
<proteinExistence type="predicted"/>
<comment type="caution">
    <text evidence="2">The sequence shown here is derived from an EMBL/GenBank/DDBJ whole genome shotgun (WGS) entry which is preliminary data.</text>
</comment>
<dbReference type="EMBL" id="JABCIY010000047">
    <property type="protein sequence ID" value="KAF7194910.1"/>
    <property type="molecule type" value="Genomic_DNA"/>
</dbReference>
<dbReference type="Pfam" id="PF06985">
    <property type="entry name" value="HET"/>
    <property type="match status" value="1"/>
</dbReference>
<dbReference type="PANTHER" id="PTHR24148:SF64">
    <property type="entry name" value="HETEROKARYON INCOMPATIBILITY DOMAIN-CONTAINING PROTEIN"/>
    <property type="match status" value="1"/>
</dbReference>
<dbReference type="InterPro" id="IPR052895">
    <property type="entry name" value="HetReg/Transcr_Mod"/>
</dbReference>
<dbReference type="PANTHER" id="PTHR24148">
    <property type="entry name" value="ANKYRIN REPEAT DOMAIN-CONTAINING PROTEIN 39 HOMOLOG-RELATED"/>
    <property type="match status" value="1"/>
</dbReference>
<evidence type="ECO:0000313" key="2">
    <source>
        <dbReference type="EMBL" id="KAF7194910.1"/>
    </source>
</evidence>
<dbReference type="OrthoDB" id="2157530at2759"/>
<keyword evidence="3" id="KW-1185">Reference proteome</keyword>
<evidence type="ECO:0000259" key="1">
    <source>
        <dbReference type="Pfam" id="PF06985"/>
    </source>
</evidence>
<protein>
    <submittedName>
        <fullName evidence="2">Heterokaryon incompatibility protein 6, OR allele</fullName>
    </submittedName>
</protein>
<organism evidence="2 3">
    <name type="scientific">Pseudocercospora fuligena</name>
    <dbReference type="NCBI Taxonomy" id="685502"/>
    <lineage>
        <taxon>Eukaryota</taxon>
        <taxon>Fungi</taxon>
        <taxon>Dikarya</taxon>
        <taxon>Ascomycota</taxon>
        <taxon>Pezizomycotina</taxon>
        <taxon>Dothideomycetes</taxon>
        <taxon>Dothideomycetidae</taxon>
        <taxon>Mycosphaerellales</taxon>
        <taxon>Mycosphaerellaceae</taxon>
        <taxon>Pseudocercospora</taxon>
    </lineage>
</organism>
<dbReference type="Proteomes" id="UP000660729">
    <property type="component" value="Unassembled WGS sequence"/>
</dbReference>
<gene>
    <name evidence="2" type="ORF">HII31_03747</name>
</gene>
<reference evidence="2" key="1">
    <citation type="submission" date="2020-04" db="EMBL/GenBank/DDBJ databases">
        <title>Draft genome resource of the tomato pathogen Pseudocercospora fuligena.</title>
        <authorList>
            <person name="Zaccaron A."/>
        </authorList>
    </citation>
    <scope>NUCLEOTIDE SEQUENCE</scope>
    <source>
        <strain evidence="2">PF001</strain>
    </source>
</reference>
<sequence length="665" mass="76163">MTTAAELERAVTGPEYAWQPCNDKTDFLRAIALVVFRSRIPVLRTLSNTTRSVYMEAPDPLYPLRGKHYEPPYRELVRDRLIRLVELLPGKDDDEIQTRLSIVDLRQEPTYEAISYVWGDAQDRIRISCQGKDFFITRNLYNAFRRLRLSDRTRVLWADAMCIDQTNNVEKSHHVAFMNEVYSRAEKVLICIHEDTQMSEEKVAALLKEYLGRATVHQFRVEDMPVIDSIDQTMENPDWHAVARLFRSAWFTRVWVLQEAGVAQDVKLLYGRAELDYRALMSLARWIVRCAGGLIGRYQISSLTIHTDWSDWTENWRKNQNYIFGVVDFLSAAKGLHCVNPHDHVYGLLGHPLLRTSPVDGQSTSLLTPDYYRPVLDTYRQLTELLLERDGLKVLSAVEHDADTIAESQAPSWVARRDMDIVWNSMGYYEHFLYRASDEIPVDVLFVDGKRLCTQCLFVDTIEHVFPFSAKEDDWQVNDGANALAIDGPLKDTLNEIRVKFEEHYPVQAATLSKDFSLTLCTGLTNYERAEDDCSQHERNFLAFWNMFVAAIRGVTLDQLRRMPGQEYADSFYSDLLLACKGRSFLITAKGRLGLGPLISRPADSVCILRGARVPFIVRQVTSQSEYDLLGGPNRLVGEAYVHGMMEGEMVKGSGVPFWELISLV</sequence>
<name>A0A8H6RN83_9PEZI</name>
<dbReference type="Pfam" id="PF26639">
    <property type="entry name" value="Het-6_barrel"/>
    <property type="match status" value="1"/>
</dbReference>
<accession>A0A8H6RN83</accession>
<dbReference type="InterPro" id="IPR010730">
    <property type="entry name" value="HET"/>
</dbReference>